<protein>
    <submittedName>
        <fullName evidence="1">Uncharacterized protein</fullName>
    </submittedName>
</protein>
<evidence type="ECO:0000313" key="2">
    <source>
        <dbReference type="Proteomes" id="UP000182466"/>
    </source>
</evidence>
<reference evidence="1 2" key="1">
    <citation type="submission" date="2016-10" db="EMBL/GenBank/DDBJ databases">
        <authorList>
            <person name="de Groot N.N."/>
        </authorList>
    </citation>
    <scope>NUCLEOTIDE SEQUENCE [LARGE SCALE GENOMIC DNA]</scope>
    <source>
        <strain evidence="1 2">CGMCC 1.10959</strain>
    </source>
</reference>
<evidence type="ECO:0000313" key="1">
    <source>
        <dbReference type="EMBL" id="SFU15145.1"/>
    </source>
</evidence>
<gene>
    <name evidence="1" type="ORF">SAMN05216236_13442</name>
</gene>
<sequence>MILAIGIFFMVGLVISESQPAIDEYVVELDTVDPGQQELIDMYRELHEALN</sequence>
<organism evidence="1 2">
    <name type="scientific">Sedimentitalea nanhaiensis</name>
    <dbReference type="NCBI Taxonomy" id="999627"/>
    <lineage>
        <taxon>Bacteria</taxon>
        <taxon>Pseudomonadati</taxon>
        <taxon>Pseudomonadota</taxon>
        <taxon>Alphaproteobacteria</taxon>
        <taxon>Rhodobacterales</taxon>
        <taxon>Paracoccaceae</taxon>
        <taxon>Sedimentitalea</taxon>
    </lineage>
</organism>
<keyword evidence="2" id="KW-1185">Reference proteome</keyword>
<accession>A0A1I7DU11</accession>
<dbReference type="RefSeq" id="WP_154665571.1">
    <property type="nucleotide sequence ID" value="NZ_FPAW01000034.1"/>
</dbReference>
<dbReference type="EMBL" id="FPAW01000034">
    <property type="protein sequence ID" value="SFU15145.1"/>
    <property type="molecule type" value="Genomic_DNA"/>
</dbReference>
<name>A0A1I7DU11_9RHOB</name>
<proteinExistence type="predicted"/>
<dbReference type="AlphaFoldDB" id="A0A1I7DU11"/>
<dbReference type="Proteomes" id="UP000182466">
    <property type="component" value="Unassembled WGS sequence"/>
</dbReference>